<evidence type="ECO:0000256" key="1">
    <source>
        <dbReference type="SAM" id="Phobius"/>
    </source>
</evidence>
<feature type="transmembrane region" description="Helical" evidence="1">
    <location>
        <begin position="46"/>
        <end position="69"/>
    </location>
</feature>
<keyword evidence="1" id="KW-0472">Membrane</keyword>
<name>A0AAW0C9B8_9AGAR</name>
<evidence type="ECO:0000259" key="2">
    <source>
        <dbReference type="Pfam" id="PF20231"/>
    </source>
</evidence>
<comment type="caution">
    <text evidence="3">The sequence shown here is derived from an EMBL/GenBank/DDBJ whole genome shotgun (WGS) entry which is preliminary data.</text>
</comment>
<feature type="domain" description="DUF6589" evidence="2">
    <location>
        <begin position="2"/>
        <end position="179"/>
    </location>
</feature>
<organism evidence="3 4">
    <name type="scientific">Paramarasmius palmivorus</name>
    <dbReference type="NCBI Taxonomy" id="297713"/>
    <lineage>
        <taxon>Eukaryota</taxon>
        <taxon>Fungi</taxon>
        <taxon>Dikarya</taxon>
        <taxon>Basidiomycota</taxon>
        <taxon>Agaricomycotina</taxon>
        <taxon>Agaricomycetes</taxon>
        <taxon>Agaricomycetidae</taxon>
        <taxon>Agaricales</taxon>
        <taxon>Marasmiineae</taxon>
        <taxon>Marasmiaceae</taxon>
        <taxon>Paramarasmius</taxon>
    </lineage>
</organism>
<dbReference type="AlphaFoldDB" id="A0AAW0C9B8"/>
<sequence length="297" mass="34499">MADFNVVATRVYERLFTSKAYQAEKRRSEPDTVLCNNILYNRDTLMYWLFVTSIKAGNIGRIVLVLRVWMIMMRAPKTMPRYADAIFETLGRLQECPEYVRKFFLHNWLVNLTGKPYGFKEVDLLQEHQNFWLKAVYAAKGANASWEWLSMISVCIYTLREALRTVSKAFKTPMHGLKHTVPDMSNEIQQLANALRDEQVQEYIPDRPANQSVDPVRDLFHEGMRYGNKRSAFAKYREDEVVWINEGHVGQADADDENSGDDAVYMPLREDLEVDNEEPYELQDYLISLAVQACSET</sequence>
<keyword evidence="1" id="KW-1133">Transmembrane helix</keyword>
<accession>A0AAW0C9B8</accession>
<keyword evidence="1" id="KW-0812">Transmembrane</keyword>
<protein>
    <recommendedName>
        <fullName evidence="2">DUF6589 domain-containing protein</fullName>
    </recommendedName>
</protein>
<dbReference type="EMBL" id="JAYKXP010000052">
    <property type="protein sequence ID" value="KAK7035527.1"/>
    <property type="molecule type" value="Genomic_DNA"/>
</dbReference>
<keyword evidence="4" id="KW-1185">Reference proteome</keyword>
<reference evidence="3 4" key="1">
    <citation type="submission" date="2024-01" db="EMBL/GenBank/DDBJ databases">
        <title>A draft genome for a cacao thread blight-causing isolate of Paramarasmius palmivorus.</title>
        <authorList>
            <person name="Baruah I.K."/>
            <person name="Bukari Y."/>
            <person name="Amoako-Attah I."/>
            <person name="Meinhardt L.W."/>
            <person name="Bailey B.A."/>
            <person name="Cohen S.P."/>
        </authorList>
    </citation>
    <scope>NUCLEOTIDE SEQUENCE [LARGE SCALE GENOMIC DNA]</scope>
    <source>
        <strain evidence="3 4">GH-12</strain>
    </source>
</reference>
<gene>
    <name evidence="3" type="ORF">VNI00_011820</name>
</gene>
<dbReference type="Proteomes" id="UP001383192">
    <property type="component" value="Unassembled WGS sequence"/>
</dbReference>
<evidence type="ECO:0000313" key="3">
    <source>
        <dbReference type="EMBL" id="KAK7035527.1"/>
    </source>
</evidence>
<dbReference type="InterPro" id="IPR046496">
    <property type="entry name" value="DUF6589"/>
</dbReference>
<dbReference type="Pfam" id="PF20231">
    <property type="entry name" value="DUF6589"/>
    <property type="match status" value="1"/>
</dbReference>
<proteinExistence type="predicted"/>
<evidence type="ECO:0000313" key="4">
    <source>
        <dbReference type="Proteomes" id="UP001383192"/>
    </source>
</evidence>